<organism evidence="2 3">
    <name type="scientific">Ottowia testudinis</name>
    <dbReference type="NCBI Taxonomy" id="2816950"/>
    <lineage>
        <taxon>Bacteria</taxon>
        <taxon>Pseudomonadati</taxon>
        <taxon>Pseudomonadota</taxon>
        <taxon>Betaproteobacteria</taxon>
        <taxon>Burkholderiales</taxon>
        <taxon>Comamonadaceae</taxon>
        <taxon>Ottowia</taxon>
    </lineage>
</organism>
<evidence type="ECO:0000313" key="2">
    <source>
        <dbReference type="EMBL" id="QTD45591.1"/>
    </source>
</evidence>
<gene>
    <name evidence="2" type="ORF">J1M35_01305</name>
</gene>
<name>A0A975CGX5_9BURK</name>
<sequence length="187" mass="21489">MADNSFPELDTPRLRLRELQHADAEALLAIHGDREAMQLWGVTPSADLPAVHDFIARCRAGRALPIPFLRWAIERKQDQALLGTCGLFNWNPPWEKCMLGYELGRTAWKQGFMGEALRVVIPWGFSHWKLHRIEALIEPANQPSLRLAERLGFKVEGRLREVAKWSEARHDMMQLSLLKHEFDSTIS</sequence>
<proteinExistence type="predicted"/>
<evidence type="ECO:0000313" key="3">
    <source>
        <dbReference type="Proteomes" id="UP000663903"/>
    </source>
</evidence>
<dbReference type="Gene3D" id="3.40.630.30">
    <property type="match status" value="1"/>
</dbReference>
<dbReference type="AlphaFoldDB" id="A0A975CGX5"/>
<dbReference type="Pfam" id="PF13302">
    <property type="entry name" value="Acetyltransf_3"/>
    <property type="match status" value="1"/>
</dbReference>
<dbReference type="PROSITE" id="PS51186">
    <property type="entry name" value="GNAT"/>
    <property type="match status" value="1"/>
</dbReference>
<evidence type="ECO:0000259" key="1">
    <source>
        <dbReference type="PROSITE" id="PS51186"/>
    </source>
</evidence>
<keyword evidence="3" id="KW-1185">Reference proteome</keyword>
<dbReference type="InterPro" id="IPR016181">
    <property type="entry name" value="Acyl_CoA_acyltransferase"/>
</dbReference>
<dbReference type="GO" id="GO:0016747">
    <property type="term" value="F:acyltransferase activity, transferring groups other than amino-acyl groups"/>
    <property type="evidence" value="ECO:0007669"/>
    <property type="project" value="InterPro"/>
</dbReference>
<dbReference type="InterPro" id="IPR051531">
    <property type="entry name" value="N-acetyltransferase"/>
</dbReference>
<dbReference type="SUPFAM" id="SSF55729">
    <property type="entry name" value="Acyl-CoA N-acyltransferases (Nat)"/>
    <property type="match status" value="1"/>
</dbReference>
<dbReference type="PANTHER" id="PTHR43792">
    <property type="entry name" value="GNAT FAMILY, PUTATIVE (AFU_ORTHOLOGUE AFUA_3G00765)-RELATED-RELATED"/>
    <property type="match status" value="1"/>
</dbReference>
<dbReference type="KEGG" id="otd:J1M35_01305"/>
<dbReference type="EMBL" id="CP071796">
    <property type="protein sequence ID" value="QTD45591.1"/>
    <property type="molecule type" value="Genomic_DNA"/>
</dbReference>
<accession>A0A975CGX5</accession>
<reference evidence="2" key="1">
    <citation type="submission" date="2021-03" db="EMBL/GenBank/DDBJ databases">
        <title>Ottowia sp. 27C isolated from the cloaca of a Giant Asian pond turtle (Heosemys grandis).</title>
        <authorList>
            <person name="Spergser J."/>
            <person name="Busse H.-J."/>
        </authorList>
    </citation>
    <scope>NUCLEOTIDE SEQUENCE</scope>
    <source>
        <strain evidence="2">27C</strain>
    </source>
</reference>
<dbReference type="RefSeq" id="WP_208009339.1">
    <property type="nucleotide sequence ID" value="NZ_CP071796.1"/>
</dbReference>
<dbReference type="Proteomes" id="UP000663903">
    <property type="component" value="Chromosome"/>
</dbReference>
<dbReference type="InterPro" id="IPR000182">
    <property type="entry name" value="GNAT_dom"/>
</dbReference>
<feature type="domain" description="N-acetyltransferase" evidence="1">
    <location>
        <begin position="14"/>
        <end position="178"/>
    </location>
</feature>
<protein>
    <submittedName>
        <fullName evidence="2">GNAT family N-acetyltransferase</fullName>
    </submittedName>
</protein>